<dbReference type="PROSITE" id="PS00868">
    <property type="entry name" value="CYS_MET_METAB_PP"/>
    <property type="match status" value="1"/>
</dbReference>
<dbReference type="GO" id="GO:0005737">
    <property type="term" value="C:cytoplasm"/>
    <property type="evidence" value="ECO:0007669"/>
    <property type="project" value="TreeGrafter"/>
</dbReference>
<comment type="cofactor">
    <cofactor evidence="1 9">
        <name>pyridoxal 5'-phosphate</name>
        <dbReference type="ChEBI" id="CHEBI:597326"/>
    </cofactor>
</comment>
<dbReference type="PANTHER" id="PTHR11808">
    <property type="entry name" value="TRANS-SULFURATION ENZYME FAMILY MEMBER"/>
    <property type="match status" value="1"/>
</dbReference>
<dbReference type="GO" id="GO:0019343">
    <property type="term" value="P:cysteine biosynthetic process via cystathionine"/>
    <property type="evidence" value="ECO:0007669"/>
    <property type="project" value="TreeGrafter"/>
</dbReference>
<dbReference type="SUPFAM" id="SSF53383">
    <property type="entry name" value="PLP-dependent transferases"/>
    <property type="match status" value="1"/>
</dbReference>
<dbReference type="Proteomes" id="UP000466442">
    <property type="component" value="Unassembled WGS sequence"/>
</dbReference>
<evidence type="ECO:0000256" key="7">
    <source>
        <dbReference type="ARBA" id="ARBA00029853"/>
    </source>
</evidence>
<dbReference type="InterPro" id="IPR000277">
    <property type="entry name" value="Cys/Met-Metab_PyrdxlP-dep_enz"/>
</dbReference>
<comment type="caution">
    <text evidence="10">The sequence shown here is derived from an EMBL/GenBank/DDBJ whole genome shotgun (WGS) entry which is preliminary data.</text>
</comment>
<evidence type="ECO:0000256" key="1">
    <source>
        <dbReference type="ARBA" id="ARBA00001933"/>
    </source>
</evidence>
<evidence type="ECO:0000256" key="5">
    <source>
        <dbReference type="ARBA" id="ARBA00022898"/>
    </source>
</evidence>
<organism evidence="10 11">
    <name type="scientific">Apolygus lucorum</name>
    <name type="common">Small green plant bug</name>
    <name type="synonym">Lygocoris lucorum</name>
    <dbReference type="NCBI Taxonomy" id="248454"/>
    <lineage>
        <taxon>Eukaryota</taxon>
        <taxon>Metazoa</taxon>
        <taxon>Ecdysozoa</taxon>
        <taxon>Arthropoda</taxon>
        <taxon>Hexapoda</taxon>
        <taxon>Insecta</taxon>
        <taxon>Pterygota</taxon>
        <taxon>Neoptera</taxon>
        <taxon>Paraneoptera</taxon>
        <taxon>Hemiptera</taxon>
        <taxon>Heteroptera</taxon>
        <taxon>Panheteroptera</taxon>
        <taxon>Cimicomorpha</taxon>
        <taxon>Miridae</taxon>
        <taxon>Mirini</taxon>
        <taxon>Apolygus</taxon>
    </lineage>
</organism>
<feature type="modified residue" description="N6-(pyridoxal phosphate)lysine" evidence="8">
    <location>
        <position position="236"/>
    </location>
</feature>
<name>A0A8S9XKY2_APOLU</name>
<dbReference type="CDD" id="cd00614">
    <property type="entry name" value="CGS_like"/>
    <property type="match status" value="1"/>
</dbReference>
<dbReference type="FunFam" id="3.40.640.10:FF:000009">
    <property type="entry name" value="Cystathionine gamma-synthase homolog"/>
    <property type="match status" value="1"/>
</dbReference>
<keyword evidence="11" id="KW-1185">Reference proteome</keyword>
<gene>
    <name evidence="10" type="ORF">GE061_015429</name>
</gene>
<dbReference type="PANTHER" id="PTHR11808:SF15">
    <property type="entry name" value="CYSTATHIONINE GAMMA-LYASE"/>
    <property type="match status" value="1"/>
</dbReference>
<accession>A0A8S9XKY2</accession>
<comment type="similarity">
    <text evidence="3 9">Belongs to the trans-sulfuration enzymes family.</text>
</comment>
<evidence type="ECO:0000256" key="3">
    <source>
        <dbReference type="ARBA" id="ARBA00009077"/>
    </source>
</evidence>
<protein>
    <recommendedName>
        <fullName evidence="4">cystathionine gamma-lyase</fullName>
        <ecNumber evidence="4">4.4.1.1</ecNumber>
    </recommendedName>
    <alternativeName>
        <fullName evidence="7">Gamma-cystathionase</fullName>
    </alternativeName>
</protein>
<dbReference type="Gene3D" id="3.40.640.10">
    <property type="entry name" value="Type I PLP-dependent aspartate aminotransferase-like (Major domain)"/>
    <property type="match status" value="1"/>
</dbReference>
<sequence>MNRPEHVFSKLLKEVELNQPPLEGNKMEGTPLGYLPADESFATRAIHTGQNPDNHSYGPVVVPLYTASTFKQDAPGQTRGFDYGRGGNPTRQSLEEVLASLDKAKHGLAFSSGLGAMSAIIELLKSGDHIICGDDVYGGANRYFRRVAVNHGLDTEFVDTTTPEAILKAIKPNTKMAWLESPTNPLMKITDIPKLSEAIKKVKPDIILVVDNTFLTPYFQKPLTLGADIVVYSITKYLNGHSDVIMGALTTNRKDLYERLQFIQMAAGYVPSPFDCFLVLRSLKTLAVRMDQHMRSAVEIAAFLEKHPLVEKVIFPGSKSHPQHELAKKLWTGVSGMMSAYIKGGMEESSKFLKALKVFTLAESLGGYESLVEIPSIMTHASVPAESRKQLGITDNLLRFSIGLESTKCLIEDLDQALKVASSSKPAVNGGKAITAAIKNGH</sequence>
<dbReference type="GO" id="GO:0019346">
    <property type="term" value="P:transsulfuration"/>
    <property type="evidence" value="ECO:0007669"/>
    <property type="project" value="InterPro"/>
</dbReference>
<comment type="pathway">
    <text evidence="2">Amino-acid biosynthesis; L-cysteine biosynthesis; L-cysteine from L-homocysteine and L-serine: step 2/2.</text>
</comment>
<dbReference type="GO" id="GO:0004123">
    <property type="term" value="F:cystathionine gamma-lyase activity"/>
    <property type="evidence" value="ECO:0007669"/>
    <property type="project" value="TreeGrafter"/>
</dbReference>
<keyword evidence="6" id="KW-0028">Amino-acid biosynthesis</keyword>
<dbReference type="GO" id="GO:0030170">
    <property type="term" value="F:pyridoxal phosphate binding"/>
    <property type="evidence" value="ECO:0007669"/>
    <property type="project" value="InterPro"/>
</dbReference>
<keyword evidence="5 8" id="KW-0663">Pyridoxal phosphate</keyword>
<dbReference type="EMBL" id="WIXP02000006">
    <property type="protein sequence ID" value="KAF6209680.1"/>
    <property type="molecule type" value="Genomic_DNA"/>
</dbReference>
<keyword evidence="6" id="KW-0198">Cysteine biosynthesis</keyword>
<dbReference type="AlphaFoldDB" id="A0A8S9XKY2"/>
<evidence type="ECO:0000256" key="8">
    <source>
        <dbReference type="PIRSR" id="PIRSR001434-2"/>
    </source>
</evidence>
<dbReference type="InterPro" id="IPR054542">
    <property type="entry name" value="Cys_met_metab_PP"/>
</dbReference>
<dbReference type="OrthoDB" id="3512640at2759"/>
<evidence type="ECO:0000256" key="4">
    <source>
        <dbReference type="ARBA" id="ARBA00012085"/>
    </source>
</evidence>
<dbReference type="FunFam" id="3.90.1150.10:FF:000008">
    <property type="entry name" value="Cystathionine gamma-synthase"/>
    <property type="match status" value="1"/>
</dbReference>
<dbReference type="Gene3D" id="3.90.1150.10">
    <property type="entry name" value="Aspartate Aminotransferase, domain 1"/>
    <property type="match status" value="1"/>
</dbReference>
<evidence type="ECO:0000256" key="9">
    <source>
        <dbReference type="RuleBase" id="RU362118"/>
    </source>
</evidence>
<dbReference type="EC" id="4.4.1.1" evidence="4"/>
<dbReference type="PIRSF" id="PIRSF001434">
    <property type="entry name" value="CGS"/>
    <property type="match status" value="1"/>
</dbReference>
<evidence type="ECO:0000313" key="11">
    <source>
        <dbReference type="Proteomes" id="UP000466442"/>
    </source>
</evidence>
<dbReference type="InterPro" id="IPR015424">
    <property type="entry name" value="PyrdxlP-dep_Trfase"/>
</dbReference>
<proteinExistence type="inferred from homology"/>
<evidence type="ECO:0000313" key="10">
    <source>
        <dbReference type="EMBL" id="KAF6209680.1"/>
    </source>
</evidence>
<dbReference type="InterPro" id="IPR015422">
    <property type="entry name" value="PyrdxlP-dep_Trfase_small"/>
</dbReference>
<evidence type="ECO:0000256" key="6">
    <source>
        <dbReference type="ARBA" id="ARBA00023192"/>
    </source>
</evidence>
<dbReference type="Pfam" id="PF01053">
    <property type="entry name" value="Cys_Met_Meta_PP"/>
    <property type="match status" value="1"/>
</dbReference>
<dbReference type="InterPro" id="IPR015421">
    <property type="entry name" value="PyrdxlP-dep_Trfase_major"/>
</dbReference>
<reference evidence="10" key="1">
    <citation type="journal article" date="2021" name="Mol. Ecol. Resour.">
        <title>Apolygus lucorum genome provides insights into omnivorousness and mesophyll feeding.</title>
        <authorList>
            <person name="Liu Y."/>
            <person name="Liu H."/>
            <person name="Wang H."/>
            <person name="Huang T."/>
            <person name="Liu B."/>
            <person name="Yang B."/>
            <person name="Yin L."/>
            <person name="Li B."/>
            <person name="Zhang Y."/>
            <person name="Zhang S."/>
            <person name="Jiang F."/>
            <person name="Zhang X."/>
            <person name="Ren Y."/>
            <person name="Wang B."/>
            <person name="Wang S."/>
            <person name="Lu Y."/>
            <person name="Wu K."/>
            <person name="Fan W."/>
            <person name="Wang G."/>
        </authorList>
    </citation>
    <scope>NUCLEOTIDE SEQUENCE</scope>
    <source>
        <strain evidence="10">12Hb</strain>
    </source>
</reference>
<evidence type="ECO:0000256" key="2">
    <source>
        <dbReference type="ARBA" id="ARBA00005038"/>
    </source>
</evidence>